<dbReference type="InterPro" id="IPR019734">
    <property type="entry name" value="TPR_rpt"/>
</dbReference>
<organism evidence="7">
    <name type="scientific">Tolypothrix bouteillei VB521301</name>
    <dbReference type="NCBI Taxonomy" id="1479485"/>
    <lineage>
        <taxon>Bacteria</taxon>
        <taxon>Bacillati</taxon>
        <taxon>Cyanobacteriota</taxon>
        <taxon>Cyanophyceae</taxon>
        <taxon>Nostocales</taxon>
        <taxon>Tolypothrichaceae</taxon>
        <taxon>Tolypothrix</taxon>
    </lineage>
</organism>
<reference evidence="6" key="2">
    <citation type="submission" date="2019-11" db="EMBL/GenBank/DDBJ databases">
        <title>Improved Assembly of Tolypothrix boutellei genome.</title>
        <authorList>
            <person name="Sarangi A.N."/>
            <person name="Mukherjee M."/>
            <person name="Ghosh S."/>
            <person name="Singh D."/>
            <person name="Das A."/>
            <person name="Kant S."/>
            <person name="Prusty A."/>
            <person name="Tripathy S."/>
        </authorList>
    </citation>
    <scope>NUCLEOTIDE SEQUENCE</scope>
    <source>
        <strain evidence="6">VB521301</strain>
    </source>
</reference>
<dbReference type="InterPro" id="IPR022642">
    <property type="entry name" value="CheR_C"/>
</dbReference>
<dbReference type="EMBL" id="JHEG04000002">
    <property type="protein sequence ID" value="KAF3883821.1"/>
    <property type="molecule type" value="Genomic_DNA"/>
</dbReference>
<dbReference type="SMART" id="SM00028">
    <property type="entry name" value="TPR"/>
    <property type="match status" value="1"/>
</dbReference>
<evidence type="ECO:0000256" key="2">
    <source>
        <dbReference type="ARBA" id="ARBA00022679"/>
    </source>
</evidence>
<comment type="caution">
    <text evidence="7">The sequence shown here is derived from an EMBL/GenBank/DDBJ whole genome shotgun (WGS) entry which is preliminary data.</text>
</comment>
<keyword evidence="4" id="KW-0802">TPR repeat</keyword>
<feature type="repeat" description="TPR" evidence="4">
    <location>
        <begin position="357"/>
        <end position="390"/>
    </location>
</feature>
<keyword evidence="2" id="KW-0808">Transferase</keyword>
<evidence type="ECO:0000313" key="6">
    <source>
        <dbReference type="EMBL" id="KAF3883821.1"/>
    </source>
</evidence>
<evidence type="ECO:0000313" key="8">
    <source>
        <dbReference type="Proteomes" id="UP000029738"/>
    </source>
</evidence>
<dbReference type="InterPro" id="IPR000780">
    <property type="entry name" value="CheR_MeTrfase"/>
</dbReference>
<sequence length="426" mass="48705">MTLTAIETLLSQRIGIDASIIGSRKISKVVDKRLSACGLSNIETYLKLLQTSPQEFEELVEQIVVPETWFFRDRKSFDFLINFVRSEWLPKFCHTKLRVLSVPCSSGEEPYSIAIALMEAGLRTDRFSIDAIDISKHAIAKAQQAIYSKNSFRGEEFVERNRYFQQTAEGFEVLPSIRSQVTFRQSNILSAFSVIQAKYNVIFCRNLLIYLKPSTCTQVLNLVERLLLPNGLLFVGSSETGKIKSDRFTPIRQSFTFAYCKVESSQLPIQKIELKKDKHIQLNKFNQKPIRHLSSCLKKTPTASTISYTKTQSTIHQPNITQPHENLHIAKKLADEGQVEVAIHYCKQYLESEQTSAEAHVLLGTLYQAKTEYNQAERCFQKALYLNPNCYEALMQLALLKEYRGDLVSASILQQRIQKLRIGIKE</sequence>
<evidence type="ECO:0000256" key="4">
    <source>
        <dbReference type="PROSITE-ProRule" id="PRU00339"/>
    </source>
</evidence>
<feature type="domain" description="CheR-type methyltransferase" evidence="5">
    <location>
        <begin position="1"/>
        <end position="240"/>
    </location>
</feature>
<dbReference type="SUPFAM" id="SSF48452">
    <property type="entry name" value="TPR-like"/>
    <property type="match status" value="1"/>
</dbReference>
<evidence type="ECO:0000256" key="1">
    <source>
        <dbReference type="ARBA" id="ARBA00022603"/>
    </source>
</evidence>
<dbReference type="InterPro" id="IPR029063">
    <property type="entry name" value="SAM-dependent_MTases_sf"/>
</dbReference>
<dbReference type="GO" id="GO:0008757">
    <property type="term" value="F:S-adenosylmethionine-dependent methyltransferase activity"/>
    <property type="evidence" value="ECO:0007669"/>
    <property type="project" value="InterPro"/>
</dbReference>
<protein>
    <submittedName>
        <fullName evidence="6">Tetratricopeptide repeat protein</fullName>
    </submittedName>
</protein>
<keyword evidence="3" id="KW-0949">S-adenosyl-L-methionine</keyword>
<accession>A0A0C1N1Y4</accession>
<dbReference type="PROSITE" id="PS50005">
    <property type="entry name" value="TPR"/>
    <property type="match status" value="1"/>
</dbReference>
<gene>
    <name evidence="7" type="ORF">DA73_0228420</name>
    <name evidence="6" type="ORF">DA73_0400039610</name>
</gene>
<keyword evidence="8" id="KW-1185">Reference proteome</keyword>
<evidence type="ECO:0000313" key="7">
    <source>
        <dbReference type="EMBL" id="KIE08492.1"/>
    </source>
</evidence>
<dbReference type="Pfam" id="PF01739">
    <property type="entry name" value="CheR"/>
    <property type="match status" value="1"/>
</dbReference>
<evidence type="ECO:0000256" key="3">
    <source>
        <dbReference type="ARBA" id="ARBA00022691"/>
    </source>
</evidence>
<dbReference type="EMBL" id="JHEG02000058">
    <property type="protein sequence ID" value="KIE08492.1"/>
    <property type="molecule type" value="Genomic_DNA"/>
</dbReference>
<dbReference type="PRINTS" id="PR00996">
    <property type="entry name" value="CHERMTFRASE"/>
</dbReference>
<dbReference type="STRING" id="1479485.DA73_0228420"/>
<dbReference type="Gene3D" id="3.40.50.150">
    <property type="entry name" value="Vaccinia Virus protein VP39"/>
    <property type="match status" value="1"/>
</dbReference>
<name>A0A0C1N1Y4_9CYAN</name>
<dbReference type="OrthoDB" id="9799157at2"/>
<dbReference type="Proteomes" id="UP000029738">
    <property type="component" value="Unassembled WGS sequence"/>
</dbReference>
<dbReference type="Gene3D" id="1.25.40.10">
    <property type="entry name" value="Tetratricopeptide repeat domain"/>
    <property type="match status" value="1"/>
</dbReference>
<dbReference type="RefSeq" id="WP_038090233.1">
    <property type="nucleotide sequence ID" value="NZ_JHEG04000002.1"/>
</dbReference>
<dbReference type="PANTHER" id="PTHR24422:SF19">
    <property type="entry name" value="CHEMOTAXIS PROTEIN METHYLTRANSFERASE"/>
    <property type="match status" value="1"/>
</dbReference>
<dbReference type="Pfam" id="PF00515">
    <property type="entry name" value="TPR_1"/>
    <property type="match status" value="1"/>
</dbReference>
<dbReference type="InterPro" id="IPR050903">
    <property type="entry name" value="Bact_Chemotaxis_MeTrfase"/>
</dbReference>
<keyword evidence="1" id="KW-0489">Methyltransferase</keyword>
<dbReference type="SMART" id="SM00138">
    <property type="entry name" value="MeTrc"/>
    <property type="match status" value="1"/>
</dbReference>
<dbReference type="SUPFAM" id="SSF53335">
    <property type="entry name" value="S-adenosyl-L-methionine-dependent methyltransferases"/>
    <property type="match status" value="1"/>
</dbReference>
<dbReference type="AlphaFoldDB" id="A0A0C1N1Y4"/>
<reference evidence="7" key="1">
    <citation type="journal article" date="2015" name="Genome Announc.">
        <title>Draft Genome Sequence of Tolypothrix boutellei Strain VB521301.</title>
        <authorList>
            <person name="Chandrababunaidu M.M."/>
            <person name="Singh D."/>
            <person name="Sen D."/>
            <person name="Bhan S."/>
            <person name="Das S."/>
            <person name="Gupta A."/>
            <person name="Adhikary S.P."/>
            <person name="Tripathy S."/>
        </authorList>
    </citation>
    <scope>NUCLEOTIDE SEQUENCE</scope>
    <source>
        <strain evidence="7">VB521301</strain>
    </source>
</reference>
<dbReference type="PANTHER" id="PTHR24422">
    <property type="entry name" value="CHEMOTAXIS PROTEIN METHYLTRANSFERASE"/>
    <property type="match status" value="1"/>
</dbReference>
<dbReference type="InterPro" id="IPR011990">
    <property type="entry name" value="TPR-like_helical_dom_sf"/>
</dbReference>
<evidence type="ECO:0000259" key="5">
    <source>
        <dbReference type="PROSITE" id="PS50123"/>
    </source>
</evidence>
<dbReference type="PROSITE" id="PS50123">
    <property type="entry name" value="CHER"/>
    <property type="match status" value="1"/>
</dbReference>
<dbReference type="PROSITE" id="PS50293">
    <property type="entry name" value="TPR_REGION"/>
    <property type="match status" value="1"/>
</dbReference>
<proteinExistence type="predicted"/>
<dbReference type="GO" id="GO:0032259">
    <property type="term" value="P:methylation"/>
    <property type="evidence" value="ECO:0007669"/>
    <property type="project" value="UniProtKB-KW"/>
</dbReference>